<dbReference type="AlphaFoldDB" id="A0A7W2D723"/>
<sequence length="100" mass="11574">MRRRTREQAARYQQVIEQRDDAVELAAERLRTITRQAGEIDALREQLKAKPAEAALKAELQRRTKAYAALEEQLLTLQHVNEVQARELRAHAEEKREATA</sequence>
<gene>
    <name evidence="1" type="ORF">H1V43_32415</name>
</gene>
<dbReference type="RefSeq" id="WP_181867402.1">
    <property type="nucleotide sequence ID" value="NZ_JACEQY010000049.1"/>
</dbReference>
<organism evidence="1 2">
    <name type="scientific">Streptomyces himalayensis subsp. aureolus</name>
    <dbReference type="NCBI Taxonomy" id="2758039"/>
    <lineage>
        <taxon>Bacteria</taxon>
        <taxon>Bacillati</taxon>
        <taxon>Actinomycetota</taxon>
        <taxon>Actinomycetes</taxon>
        <taxon>Kitasatosporales</taxon>
        <taxon>Streptomycetaceae</taxon>
        <taxon>Streptomyces</taxon>
        <taxon>Streptomyces himalayensis</taxon>
    </lineage>
</organism>
<protein>
    <submittedName>
        <fullName evidence="1">Uncharacterized protein</fullName>
    </submittedName>
</protein>
<name>A0A7W2D723_9ACTN</name>
<evidence type="ECO:0000313" key="2">
    <source>
        <dbReference type="Proteomes" id="UP000586976"/>
    </source>
</evidence>
<reference evidence="1 2" key="1">
    <citation type="submission" date="2020-07" db="EMBL/GenBank/DDBJ databases">
        <title>Streptomyces isolated from Indian soil.</title>
        <authorList>
            <person name="Mandal S."/>
            <person name="Maiti P.K."/>
        </authorList>
    </citation>
    <scope>NUCLEOTIDE SEQUENCE [LARGE SCALE GENOMIC DNA]</scope>
    <source>
        <strain evidence="1 2">PSKA54</strain>
    </source>
</reference>
<evidence type="ECO:0000313" key="1">
    <source>
        <dbReference type="EMBL" id="MBA4865968.1"/>
    </source>
</evidence>
<dbReference type="Proteomes" id="UP000586976">
    <property type="component" value="Unassembled WGS sequence"/>
</dbReference>
<keyword evidence="2" id="KW-1185">Reference proteome</keyword>
<proteinExistence type="predicted"/>
<dbReference type="EMBL" id="JACEQY010000049">
    <property type="protein sequence ID" value="MBA4865968.1"/>
    <property type="molecule type" value="Genomic_DNA"/>
</dbReference>
<accession>A0A7W2D723</accession>
<comment type="caution">
    <text evidence="1">The sequence shown here is derived from an EMBL/GenBank/DDBJ whole genome shotgun (WGS) entry which is preliminary data.</text>
</comment>